<keyword evidence="1" id="KW-0732">Signal</keyword>
<protein>
    <submittedName>
        <fullName evidence="3">Alpha-amylase</fullName>
    </submittedName>
</protein>
<reference evidence="3 4" key="1">
    <citation type="submission" date="2021-07" db="EMBL/GenBank/DDBJ databases">
        <title>Stakelama flava sp. nov., a novel endophytic bacterium isolated from branch of Kandelia candel.</title>
        <authorList>
            <person name="Tuo L."/>
        </authorList>
    </citation>
    <scope>NUCLEOTIDE SEQUENCE [LARGE SCALE GENOMIC DNA]</scope>
    <source>
        <strain evidence="3 4">CBK3Z-3</strain>
    </source>
</reference>
<dbReference type="SMART" id="SM00642">
    <property type="entry name" value="Aamy"/>
    <property type="match status" value="1"/>
</dbReference>
<feature type="domain" description="Glycosyl hydrolase family 13 catalytic" evidence="2">
    <location>
        <begin position="43"/>
        <end position="513"/>
    </location>
</feature>
<name>A0ABS6XLU7_9SPHN</name>
<evidence type="ECO:0000256" key="1">
    <source>
        <dbReference type="SAM" id="SignalP"/>
    </source>
</evidence>
<comment type="caution">
    <text evidence="3">The sequence shown here is derived from an EMBL/GenBank/DDBJ whole genome shotgun (WGS) entry which is preliminary data.</text>
</comment>
<feature type="signal peptide" evidence="1">
    <location>
        <begin position="1"/>
        <end position="21"/>
    </location>
</feature>
<accession>A0ABS6XLU7</accession>
<dbReference type="PANTHER" id="PTHR10357:SF209">
    <property type="entry name" value="PERIPLASMIC ALPHA-AMYLASE"/>
    <property type="match status" value="1"/>
</dbReference>
<dbReference type="CDD" id="cd11339">
    <property type="entry name" value="AmyAc_bac_CMD_like_2"/>
    <property type="match status" value="1"/>
</dbReference>
<organism evidence="3 4">
    <name type="scientific">Stakelama flava</name>
    <dbReference type="NCBI Taxonomy" id="2860338"/>
    <lineage>
        <taxon>Bacteria</taxon>
        <taxon>Pseudomonadati</taxon>
        <taxon>Pseudomonadota</taxon>
        <taxon>Alphaproteobacteria</taxon>
        <taxon>Sphingomonadales</taxon>
        <taxon>Sphingomonadaceae</taxon>
        <taxon>Stakelama</taxon>
    </lineage>
</organism>
<proteinExistence type="predicted"/>
<evidence type="ECO:0000313" key="4">
    <source>
        <dbReference type="Proteomes" id="UP001197214"/>
    </source>
</evidence>
<dbReference type="RefSeq" id="WP_219238257.1">
    <property type="nucleotide sequence ID" value="NZ_JAHWZX010000008.1"/>
</dbReference>
<dbReference type="InterPro" id="IPR006047">
    <property type="entry name" value="GH13_cat_dom"/>
</dbReference>
<dbReference type="EMBL" id="JAHWZX010000008">
    <property type="protein sequence ID" value="MBW4331131.1"/>
    <property type="molecule type" value="Genomic_DNA"/>
</dbReference>
<dbReference type="Proteomes" id="UP001197214">
    <property type="component" value="Unassembled WGS sequence"/>
</dbReference>
<feature type="chain" id="PRO_5046072296" evidence="1">
    <location>
        <begin position="22"/>
        <end position="605"/>
    </location>
</feature>
<gene>
    <name evidence="3" type="ORF">KY084_09635</name>
</gene>
<dbReference type="PANTHER" id="PTHR10357">
    <property type="entry name" value="ALPHA-AMYLASE FAMILY MEMBER"/>
    <property type="match status" value="1"/>
</dbReference>
<keyword evidence="4" id="KW-1185">Reference proteome</keyword>
<evidence type="ECO:0000313" key="3">
    <source>
        <dbReference type="EMBL" id="MBW4331131.1"/>
    </source>
</evidence>
<sequence>MKTAFLSLFALGCALAAPAQAQSGDGEATGFRDRLPQDEVIYFVLPDRFDNGDTANDRGGLRGERDVTGYDPTDTGYYHGGDLKGLIGRLGYLQDMGITAIWVAPVFKNKAVQGGEGHRSAGYHGYWITDFTRIDPHFGSNADFKTLVDAAHARGMKVYMDIVVNHTADVIQYRECRTGPCDYRSIADYPYGTKGGVDGTPINPGFAGDGVATRENFAKLTDPDFAYTPFVAASEKSVKVPAWLNDPIYYHNRGDSKFADESSTMGDFSGLDDVMTENPRVVDGMIDIFGGWIDTYGVDGFRIDTARHVDKGFWKRFVPAMQERARAKGIPNFTMFGEVALLSSDPGGIAIYTRYGLPAVLDFAFRQAIVDTVASDGATDVWEKLFDGDALYDHGFDTAVTLPTFTGNHDFGRLPMFIEKNFPDADSAEVMARVKLANAMLLTLRGVPTIYSGDEQGFVGDGGDQGAREDMFASKVASYNDNDLLGTDATTATDNFDRTHPLYREIAMLAHLRTATPALRRGRQVLRERGDKPGLLAISRFDPESGKEVLLLFNTARQPVDRLVHVETASQRWQGLAGDCAPTSAAPGSVRAKLPAFGYAVCAAK</sequence>
<evidence type="ECO:0000259" key="2">
    <source>
        <dbReference type="SMART" id="SM00642"/>
    </source>
</evidence>
<dbReference type="Pfam" id="PF00128">
    <property type="entry name" value="Alpha-amylase"/>
    <property type="match status" value="1"/>
</dbReference>